<dbReference type="GO" id="GO:0090729">
    <property type="term" value="F:toxin activity"/>
    <property type="evidence" value="ECO:0007669"/>
    <property type="project" value="InterPro"/>
</dbReference>
<reference evidence="2" key="1">
    <citation type="submission" date="2020-07" db="EMBL/GenBank/DDBJ databases">
        <title>The High-quality genome of the commercially important snow crab, Chionoecetes opilio.</title>
        <authorList>
            <person name="Jeong J.-H."/>
            <person name="Ryu S."/>
        </authorList>
    </citation>
    <scope>NUCLEOTIDE SEQUENCE</scope>
    <source>
        <strain evidence="2">MADBK_172401_WGS</strain>
        <tissue evidence="2">Digestive gland</tissue>
    </source>
</reference>
<protein>
    <submittedName>
        <fullName evidence="2">Uncharacterized protein</fullName>
    </submittedName>
</protein>
<evidence type="ECO:0000313" key="3">
    <source>
        <dbReference type="Proteomes" id="UP000770661"/>
    </source>
</evidence>
<dbReference type="AlphaFoldDB" id="A0A8J4XTS9"/>
<keyword evidence="1" id="KW-0732">Signal</keyword>
<dbReference type="SUPFAM" id="SSF56849">
    <property type="entry name" value="delta-Endotoxin (insectocide), N-terminal domain"/>
    <property type="match status" value="1"/>
</dbReference>
<dbReference type="Proteomes" id="UP000770661">
    <property type="component" value="Unassembled WGS sequence"/>
</dbReference>
<proteinExistence type="predicted"/>
<organism evidence="2 3">
    <name type="scientific">Chionoecetes opilio</name>
    <name type="common">Atlantic snow crab</name>
    <name type="synonym">Cancer opilio</name>
    <dbReference type="NCBI Taxonomy" id="41210"/>
    <lineage>
        <taxon>Eukaryota</taxon>
        <taxon>Metazoa</taxon>
        <taxon>Ecdysozoa</taxon>
        <taxon>Arthropoda</taxon>
        <taxon>Crustacea</taxon>
        <taxon>Multicrustacea</taxon>
        <taxon>Malacostraca</taxon>
        <taxon>Eumalacostraca</taxon>
        <taxon>Eucarida</taxon>
        <taxon>Decapoda</taxon>
        <taxon>Pleocyemata</taxon>
        <taxon>Brachyura</taxon>
        <taxon>Eubrachyura</taxon>
        <taxon>Majoidea</taxon>
        <taxon>Majidae</taxon>
        <taxon>Chionoecetes</taxon>
    </lineage>
</organism>
<feature type="chain" id="PRO_5035162560" evidence="1">
    <location>
        <begin position="22"/>
        <end position="314"/>
    </location>
</feature>
<dbReference type="EMBL" id="JACEEZ010022107">
    <property type="protein sequence ID" value="KAG0712794.1"/>
    <property type="molecule type" value="Genomic_DNA"/>
</dbReference>
<evidence type="ECO:0000313" key="2">
    <source>
        <dbReference type="EMBL" id="KAG0712794.1"/>
    </source>
</evidence>
<name>A0A8J4XTS9_CHIOP</name>
<evidence type="ECO:0000256" key="1">
    <source>
        <dbReference type="SAM" id="SignalP"/>
    </source>
</evidence>
<dbReference type="InterPro" id="IPR036716">
    <property type="entry name" value="Pest_crys_N_sf"/>
</dbReference>
<dbReference type="OrthoDB" id="6357369at2759"/>
<feature type="signal peptide" evidence="1">
    <location>
        <begin position="1"/>
        <end position="21"/>
    </location>
</feature>
<dbReference type="Gene3D" id="1.20.190.10">
    <property type="entry name" value="Pesticidal crystal protein, N-terminal domain"/>
    <property type="match status" value="1"/>
</dbReference>
<sequence>MRVTVLCGVMVVVAAASLGAAAPKPFATETIDGRKTTIALAIVHQLIGLIPDETVQQLLSVILEALMKEDFDYWGEVKDEVMALVGQYINGHNMNQIEVYQEDLTTLVDRYNKAPAESATYPDKNKQAATLSTSIITHRYLVEAATLPESMILHFQDISSIHIVVLKDAAETYSYEGMPPSRWWVDLDEELQHYIAYGKGLKKGLREKRLALVTCHVDHASSLCTSFEWAGAQCYDTFTASDAVNGEMSVCKQLPGSSDCEEHCDLFRAHKEYEVDLFMSSKVNDVISGWEHLKEIASSNADMASRYYDPRRKH</sequence>
<accession>A0A8J4XTS9</accession>
<gene>
    <name evidence="2" type="ORF">GWK47_017676</name>
</gene>
<keyword evidence="3" id="KW-1185">Reference proteome</keyword>
<comment type="caution">
    <text evidence="2">The sequence shown here is derived from an EMBL/GenBank/DDBJ whole genome shotgun (WGS) entry which is preliminary data.</text>
</comment>